<organism evidence="3 4">
    <name type="scientific">Streptomyces halobius</name>
    <dbReference type="NCBI Taxonomy" id="2879846"/>
    <lineage>
        <taxon>Bacteria</taxon>
        <taxon>Bacillati</taxon>
        <taxon>Actinomycetota</taxon>
        <taxon>Actinomycetes</taxon>
        <taxon>Kitasatosporales</taxon>
        <taxon>Streptomycetaceae</taxon>
        <taxon>Streptomyces</taxon>
    </lineage>
</organism>
<feature type="transmembrane region" description="Helical" evidence="2">
    <location>
        <begin position="362"/>
        <end position="383"/>
    </location>
</feature>
<feature type="transmembrane region" description="Helical" evidence="2">
    <location>
        <begin position="305"/>
        <end position="327"/>
    </location>
</feature>
<reference evidence="3" key="1">
    <citation type="submission" date="2021-10" db="EMBL/GenBank/DDBJ databases">
        <title>Streptomyces nigrumlapis sp.nov.,an antimicrobial producing actinobacterium isolated from Black Gobi rocks.</title>
        <authorList>
            <person name="Wen Y."/>
            <person name="Zhang W."/>
            <person name="Liu X.G."/>
        </authorList>
    </citation>
    <scope>NUCLEOTIDE SEQUENCE</scope>
    <source>
        <strain evidence="3">ST13-2-2</strain>
    </source>
</reference>
<feature type="transmembrane region" description="Helical" evidence="2">
    <location>
        <begin position="26"/>
        <end position="46"/>
    </location>
</feature>
<feature type="compositionally biased region" description="Low complexity" evidence="1">
    <location>
        <begin position="511"/>
        <end position="527"/>
    </location>
</feature>
<keyword evidence="2" id="KW-0472">Membrane</keyword>
<name>A0ABY4M8B1_9ACTN</name>
<feature type="transmembrane region" description="Helical" evidence="2">
    <location>
        <begin position="279"/>
        <end position="298"/>
    </location>
</feature>
<proteinExistence type="predicted"/>
<keyword evidence="2" id="KW-1133">Transmembrane helix</keyword>
<keyword evidence="4" id="KW-1185">Reference proteome</keyword>
<dbReference type="Proteomes" id="UP000830115">
    <property type="component" value="Chromosome"/>
</dbReference>
<protein>
    <submittedName>
        <fullName evidence="3">Glycosyltransferase 87 family protein</fullName>
    </submittedName>
</protein>
<feature type="compositionally biased region" description="Basic residues" evidence="1">
    <location>
        <begin position="501"/>
        <end position="510"/>
    </location>
</feature>
<evidence type="ECO:0000256" key="1">
    <source>
        <dbReference type="SAM" id="MobiDB-lite"/>
    </source>
</evidence>
<feature type="transmembrane region" description="Helical" evidence="2">
    <location>
        <begin position="395"/>
        <end position="423"/>
    </location>
</feature>
<accession>A0ABY4M8B1</accession>
<keyword evidence="2" id="KW-0812">Transmembrane</keyword>
<evidence type="ECO:0000256" key="2">
    <source>
        <dbReference type="SAM" id="Phobius"/>
    </source>
</evidence>
<sequence length="534" mass="53834">MSAYRVLDRPAAPSVADRCRWDRRGAWALGWLAAAGWAGAFPVVSALATHRTWGLCAAVGYVLAAAAVMWLPGRRARAASVVLALAGAVVVPLLLLVLSGAQQSEVGVIERSMTQLLATGSPYLPDPQGLADYNPYLPGMALLGLPRAVLGEGTWATAWLGDARMWCGAVFLGCLAAGRAVLRTAGRGPYGFPGRGAYGRPFGAYGTPAGLSYGSSSRVPSYGLGVAALIASPVVALPLCVSGVDLPLTGVCCLALAFAARGRVLGAGVSLALACSFKWTAWPALPVALAVLVCLYGWRAAARCLALAGAGAAVLIVPSALLTPAAMVEHVLAFPTGRGAVPTPASSPLPGHLLAGLGTGGWLAAVVLLGAAALAVAVSLVVRRPAGVVAGADRLALGLTAAFLLAPAGRFGYLALPVVLVVWSRLASESWGRIRPGRGVVPPDAQGVEGYRSIGGKVASATHVGGAGACAAALAGARRTPEAVSAPAHSFAGPPFSAPSHGRRSSRRVRPAAVVGSVPQAPVRAAQPPRPKGN</sequence>
<feature type="transmembrane region" description="Helical" evidence="2">
    <location>
        <begin position="78"/>
        <end position="98"/>
    </location>
</feature>
<gene>
    <name evidence="3" type="ORF">K9S39_20925</name>
</gene>
<evidence type="ECO:0000313" key="4">
    <source>
        <dbReference type="Proteomes" id="UP000830115"/>
    </source>
</evidence>
<feature type="region of interest" description="Disordered" evidence="1">
    <location>
        <begin position="485"/>
        <end position="534"/>
    </location>
</feature>
<feature type="transmembrane region" description="Helical" evidence="2">
    <location>
        <begin position="52"/>
        <end position="71"/>
    </location>
</feature>
<dbReference type="RefSeq" id="WP_248864884.1">
    <property type="nucleotide sequence ID" value="NZ_CP086322.1"/>
</dbReference>
<evidence type="ECO:0000313" key="3">
    <source>
        <dbReference type="EMBL" id="UQA94011.1"/>
    </source>
</evidence>
<dbReference type="EMBL" id="CP086322">
    <property type="protein sequence ID" value="UQA94011.1"/>
    <property type="molecule type" value="Genomic_DNA"/>
</dbReference>